<dbReference type="SUPFAM" id="SSF46894">
    <property type="entry name" value="C-terminal effector domain of the bipartite response regulators"/>
    <property type="match status" value="1"/>
</dbReference>
<accession>A0A645DJN4</accession>
<sequence>MLATLLGSRSDFRVIARACNGEEAVRLASKHLPDLCLLDIQMPGSSGLLALKKLKATFPDMKVVMLTTFGDYEKIQEAVALHADGYLLKDMTPAALILAIESCMAGLVCMHPSILHTLEQAVTSPPYMPTDLDLEFDEIDLEIIRCIGIGYANRRIAEHLNYSEGTIRNRISAILASTGLQDRTQIALFALRNHLV</sequence>
<evidence type="ECO:0000256" key="2">
    <source>
        <dbReference type="ARBA" id="ARBA00023125"/>
    </source>
</evidence>
<keyword evidence="2" id="KW-0238">DNA-binding</keyword>
<organism evidence="4">
    <name type="scientific">bioreactor metagenome</name>
    <dbReference type="NCBI Taxonomy" id="1076179"/>
    <lineage>
        <taxon>unclassified sequences</taxon>
        <taxon>metagenomes</taxon>
        <taxon>ecological metagenomes</taxon>
    </lineage>
</organism>
<dbReference type="InterPro" id="IPR000792">
    <property type="entry name" value="Tscrpt_reg_LuxR_C"/>
</dbReference>
<dbReference type="Gene3D" id="3.40.50.2300">
    <property type="match status" value="1"/>
</dbReference>
<protein>
    <submittedName>
        <fullName evidence="4">Transcriptional regulatory protein DegU</fullName>
    </submittedName>
</protein>
<dbReference type="AlphaFoldDB" id="A0A645DJN4"/>
<gene>
    <name evidence="4" type="primary">degU_32</name>
    <name evidence="4" type="ORF">SDC9_135886</name>
</gene>
<dbReference type="InterPro" id="IPR001789">
    <property type="entry name" value="Sig_transdc_resp-reg_receiver"/>
</dbReference>
<reference evidence="4" key="1">
    <citation type="submission" date="2019-08" db="EMBL/GenBank/DDBJ databases">
        <authorList>
            <person name="Kucharzyk K."/>
            <person name="Murdoch R.W."/>
            <person name="Higgins S."/>
            <person name="Loffler F."/>
        </authorList>
    </citation>
    <scope>NUCLEOTIDE SEQUENCE</scope>
</reference>
<dbReference type="PROSITE" id="PS50110">
    <property type="entry name" value="RESPONSE_REGULATORY"/>
    <property type="match status" value="1"/>
</dbReference>
<dbReference type="InterPro" id="IPR016032">
    <property type="entry name" value="Sig_transdc_resp-reg_C-effctor"/>
</dbReference>
<dbReference type="GO" id="GO:0006355">
    <property type="term" value="P:regulation of DNA-templated transcription"/>
    <property type="evidence" value="ECO:0007669"/>
    <property type="project" value="InterPro"/>
</dbReference>
<dbReference type="PANTHER" id="PTHR43214:SF43">
    <property type="entry name" value="TWO-COMPONENT RESPONSE REGULATOR"/>
    <property type="match status" value="1"/>
</dbReference>
<keyword evidence="1" id="KW-0597">Phosphoprotein</keyword>
<proteinExistence type="predicted"/>
<feature type="domain" description="Response regulatory" evidence="3">
    <location>
        <begin position="1"/>
        <end position="104"/>
    </location>
</feature>
<dbReference type="EMBL" id="VSSQ01036331">
    <property type="protein sequence ID" value="MPM88782.1"/>
    <property type="molecule type" value="Genomic_DNA"/>
</dbReference>
<evidence type="ECO:0000259" key="3">
    <source>
        <dbReference type="PROSITE" id="PS50110"/>
    </source>
</evidence>
<dbReference type="InterPro" id="IPR058245">
    <property type="entry name" value="NreC/VraR/RcsB-like_REC"/>
</dbReference>
<dbReference type="SMART" id="SM00448">
    <property type="entry name" value="REC"/>
    <property type="match status" value="1"/>
</dbReference>
<dbReference type="Pfam" id="PF00072">
    <property type="entry name" value="Response_reg"/>
    <property type="match status" value="1"/>
</dbReference>
<dbReference type="GO" id="GO:0003677">
    <property type="term" value="F:DNA binding"/>
    <property type="evidence" value="ECO:0007669"/>
    <property type="project" value="UniProtKB-KW"/>
</dbReference>
<dbReference type="SUPFAM" id="SSF52172">
    <property type="entry name" value="CheY-like"/>
    <property type="match status" value="1"/>
</dbReference>
<dbReference type="PANTHER" id="PTHR43214">
    <property type="entry name" value="TWO-COMPONENT RESPONSE REGULATOR"/>
    <property type="match status" value="1"/>
</dbReference>
<evidence type="ECO:0000313" key="4">
    <source>
        <dbReference type="EMBL" id="MPM88782.1"/>
    </source>
</evidence>
<evidence type="ECO:0000256" key="1">
    <source>
        <dbReference type="ARBA" id="ARBA00022553"/>
    </source>
</evidence>
<comment type="caution">
    <text evidence="4">The sequence shown here is derived from an EMBL/GenBank/DDBJ whole genome shotgun (WGS) entry which is preliminary data.</text>
</comment>
<dbReference type="SMART" id="SM00421">
    <property type="entry name" value="HTH_LUXR"/>
    <property type="match status" value="1"/>
</dbReference>
<name>A0A645DJN4_9ZZZZ</name>
<dbReference type="GO" id="GO:0000160">
    <property type="term" value="P:phosphorelay signal transduction system"/>
    <property type="evidence" value="ECO:0007669"/>
    <property type="project" value="InterPro"/>
</dbReference>
<dbReference type="InterPro" id="IPR011006">
    <property type="entry name" value="CheY-like_superfamily"/>
</dbReference>
<dbReference type="InterPro" id="IPR039420">
    <property type="entry name" value="WalR-like"/>
</dbReference>
<dbReference type="CDD" id="cd17535">
    <property type="entry name" value="REC_NarL-like"/>
    <property type="match status" value="1"/>
</dbReference>